<feature type="transmembrane region" description="Helical" evidence="1">
    <location>
        <begin position="207"/>
        <end position="227"/>
    </location>
</feature>
<comment type="caution">
    <text evidence="2">The sequence shown here is derived from an EMBL/GenBank/DDBJ whole genome shotgun (WGS) entry which is preliminary data.</text>
</comment>
<accession>A0A852WDX5</accession>
<dbReference type="Proteomes" id="UP000573599">
    <property type="component" value="Unassembled WGS sequence"/>
</dbReference>
<gene>
    <name evidence="2" type="ORF">BJ986_001397</name>
</gene>
<name>A0A852WDX5_9MICO</name>
<organism evidence="2 3">
    <name type="scientific">Pedococcus badiiscoriae</name>
    <dbReference type="NCBI Taxonomy" id="642776"/>
    <lineage>
        <taxon>Bacteria</taxon>
        <taxon>Bacillati</taxon>
        <taxon>Actinomycetota</taxon>
        <taxon>Actinomycetes</taxon>
        <taxon>Micrococcales</taxon>
        <taxon>Intrasporangiaceae</taxon>
        <taxon>Pedococcus</taxon>
    </lineage>
</organism>
<dbReference type="RefSeq" id="WP_179421325.1">
    <property type="nucleotide sequence ID" value="NZ_JACCAB010000001.1"/>
</dbReference>
<proteinExistence type="predicted"/>
<dbReference type="AlphaFoldDB" id="A0A852WDX5"/>
<evidence type="ECO:0000256" key="1">
    <source>
        <dbReference type="SAM" id="Phobius"/>
    </source>
</evidence>
<keyword evidence="3" id="KW-1185">Reference proteome</keyword>
<keyword evidence="1" id="KW-0812">Transmembrane</keyword>
<protein>
    <submittedName>
        <fullName evidence="2">Cation transport regulator ChaB</fullName>
    </submittedName>
</protein>
<sequence>MYDGDGEWVWTEEEELASQSFGQLMDAWTDAASRVRANAQTMSDDEYKQAVLTFVNQVERILGAFAQEGRGSAAILELGLLDLIVNMTSNLVPQSMDMRAFLQSSSEVAAILSDFFARSLNNIASNSNPVGVQMQRRFPQLIDALSTGRQSAILLSEEMGQQQLGHLLERANEVADTLEQTAGDKASEALWHHFDQYASAEKGRADALQFIGVVLVAAGVVSAAFVLKMAGPSLEWSAELARVFLTLPIFGLSAYVFRESGQHRVAARLAQETSVRLKTFKLFSEDLPTEARHELRADFGRQIFSQSPLVLSDVGSSESAAITAAIGTVATLLARK</sequence>
<evidence type="ECO:0000313" key="2">
    <source>
        <dbReference type="EMBL" id="NYG06910.1"/>
    </source>
</evidence>
<reference evidence="2 3" key="1">
    <citation type="submission" date="2020-07" db="EMBL/GenBank/DDBJ databases">
        <title>Sequencing the genomes of 1000 actinobacteria strains.</title>
        <authorList>
            <person name="Klenk H.-P."/>
        </authorList>
    </citation>
    <scope>NUCLEOTIDE SEQUENCE [LARGE SCALE GENOMIC DNA]</scope>
    <source>
        <strain evidence="2 3">DSM 23987</strain>
    </source>
</reference>
<dbReference type="EMBL" id="JACCAB010000001">
    <property type="protein sequence ID" value="NYG06910.1"/>
    <property type="molecule type" value="Genomic_DNA"/>
</dbReference>
<evidence type="ECO:0000313" key="3">
    <source>
        <dbReference type="Proteomes" id="UP000573599"/>
    </source>
</evidence>
<keyword evidence="1" id="KW-1133">Transmembrane helix</keyword>
<keyword evidence="1" id="KW-0472">Membrane</keyword>
<feature type="transmembrane region" description="Helical" evidence="1">
    <location>
        <begin position="239"/>
        <end position="257"/>
    </location>
</feature>